<evidence type="ECO:0000256" key="1">
    <source>
        <dbReference type="ARBA" id="ARBA00004924"/>
    </source>
</evidence>
<dbReference type="GO" id="GO:0016410">
    <property type="term" value="F:N-acyltransferase activity"/>
    <property type="evidence" value="ECO:0007669"/>
    <property type="project" value="TreeGrafter"/>
</dbReference>
<dbReference type="EMBL" id="SSOA01000005">
    <property type="protein sequence ID" value="THF49668.1"/>
    <property type="molecule type" value="Genomic_DNA"/>
</dbReference>
<dbReference type="InterPro" id="IPR019432">
    <property type="entry name" value="Acyltransferase_MbtK/IucB-like"/>
</dbReference>
<comment type="pathway">
    <text evidence="1">Siderophore biosynthesis.</text>
</comment>
<accession>A0A4S3ZV35</accession>
<keyword evidence="3" id="KW-0808">Transferase</keyword>
<dbReference type="AlphaFoldDB" id="A0A4S3ZV35"/>
<reference evidence="3 4" key="1">
    <citation type="submission" date="2019-04" db="EMBL/GenBank/DDBJ databases">
        <title>Rhizobium terrae sp. nov., isolated from a paddy soil.</title>
        <authorList>
            <person name="Lin S.-Y."/>
            <person name="Hameed A."/>
            <person name="Huang H.-I."/>
            <person name="Young C.-C."/>
        </authorList>
    </citation>
    <scope>NUCLEOTIDE SEQUENCE [LARGE SCALE GENOMIC DNA]</scope>
    <source>
        <strain evidence="3 4">CC-HIH110</strain>
    </source>
</reference>
<evidence type="ECO:0000313" key="4">
    <source>
        <dbReference type="Proteomes" id="UP000310754"/>
    </source>
</evidence>
<dbReference type="Gene3D" id="3.40.630.30">
    <property type="match status" value="1"/>
</dbReference>
<keyword evidence="4" id="KW-1185">Reference proteome</keyword>
<proteinExistence type="predicted"/>
<sequence>MNISHLASASLFRAFTSQAAGSLIVQHHAATLVVSNKEGGQTALSLSERDPITLTVNGSVLGNDEAELRTACAALEYLFSTRPDIAAVGLAGDGWAQMIPLLLQRGLCLPDPATPSQFLVMADMFWQVPDFWKVTVLPAYPRHDRFDGKTFHPVRPPKPTGRLYSRYIPWLGGVISFDAATHDDVPHLHRWMNNPRINEFWHEAGDQSRHSAYLETMLNDPHMLPLIGRFNDQAFSYFEVYWAKEDLIGSYCNAGDYDRGCHVIIGEEEYRGKAWFTAWLPSLLHYMFLDDARTQRIVQEPQANHYRQLKNLHRSGFSHIATVDFPGKRAAILSISRQHFFSSRLWHPQPVTS</sequence>
<dbReference type="PANTHER" id="PTHR31438">
    <property type="entry name" value="LYSINE N-ACYLTRANSFERASE C17G9.06C-RELATED"/>
    <property type="match status" value="1"/>
</dbReference>
<dbReference type="SMART" id="SM01006">
    <property type="entry name" value="AlcB"/>
    <property type="match status" value="1"/>
</dbReference>
<gene>
    <name evidence="3" type="ORF">E6C51_12020</name>
</gene>
<name>A0A4S3ZV35_9HYPH</name>
<dbReference type="PANTHER" id="PTHR31438:SF1">
    <property type="entry name" value="LYSINE N-ACYLTRANSFERASE C17G9.06C-RELATED"/>
    <property type="match status" value="1"/>
</dbReference>
<dbReference type="Pfam" id="PF13523">
    <property type="entry name" value="Acetyltransf_8"/>
    <property type="match status" value="1"/>
</dbReference>
<dbReference type="RefSeq" id="WP_190236122.1">
    <property type="nucleotide sequence ID" value="NZ_SSOA01000005.1"/>
</dbReference>
<dbReference type="SUPFAM" id="SSF55729">
    <property type="entry name" value="Acyl-CoA N-acyltransferases (Nat)"/>
    <property type="match status" value="1"/>
</dbReference>
<dbReference type="InterPro" id="IPR016181">
    <property type="entry name" value="Acyl_CoA_acyltransferase"/>
</dbReference>
<feature type="domain" description="Acyltransferase MbtK/IucB-like conserved" evidence="2">
    <location>
        <begin position="178"/>
        <end position="224"/>
    </location>
</feature>
<evidence type="ECO:0000313" key="3">
    <source>
        <dbReference type="EMBL" id="THF49668.1"/>
    </source>
</evidence>
<organism evidence="3 4">
    <name type="scientific">Allorhizobium terrae</name>
    <dbReference type="NCBI Taxonomy" id="1848972"/>
    <lineage>
        <taxon>Bacteria</taxon>
        <taxon>Pseudomonadati</taxon>
        <taxon>Pseudomonadota</taxon>
        <taxon>Alphaproteobacteria</taxon>
        <taxon>Hyphomicrobiales</taxon>
        <taxon>Rhizobiaceae</taxon>
        <taxon>Rhizobium/Agrobacterium group</taxon>
        <taxon>Allorhizobium</taxon>
    </lineage>
</organism>
<protein>
    <submittedName>
        <fullName evidence="3">Acetyltransferase</fullName>
    </submittedName>
</protein>
<evidence type="ECO:0000259" key="2">
    <source>
        <dbReference type="SMART" id="SM01006"/>
    </source>
</evidence>
<dbReference type="GO" id="GO:0019290">
    <property type="term" value="P:siderophore biosynthetic process"/>
    <property type="evidence" value="ECO:0007669"/>
    <property type="project" value="InterPro"/>
</dbReference>
<dbReference type="Proteomes" id="UP000310754">
    <property type="component" value="Unassembled WGS sequence"/>
</dbReference>
<comment type="caution">
    <text evidence="3">The sequence shown here is derived from an EMBL/GenBank/DDBJ whole genome shotgun (WGS) entry which is preliminary data.</text>
</comment>